<keyword evidence="2" id="KW-0472">Membrane</keyword>
<protein>
    <recommendedName>
        <fullName evidence="5">DUF2802 domain-containing protein</fullName>
    </recommendedName>
</protein>
<dbReference type="eggNOG" id="ENOG5033Z6Q">
    <property type="taxonomic scope" value="Bacteria"/>
</dbReference>
<dbReference type="Proteomes" id="UP000002710">
    <property type="component" value="Chromosome"/>
</dbReference>
<keyword evidence="1" id="KW-0175">Coiled coil</keyword>
<name>Q316F8_OLEA2</name>
<sequence>MQLSLLALVLVTVAEILLLGLLVIFFFRLRRSENVLSQLQANHEKLLARLHFNAELEQELVESFAQRQEELRQLDIRLEQRAADLRRLMEQAEGISRSPQFLREIIMNGRRKGRTVDQLARSTGLSADEVELILGNGSAG</sequence>
<feature type="transmembrane region" description="Helical" evidence="2">
    <location>
        <begin position="6"/>
        <end position="27"/>
    </location>
</feature>
<evidence type="ECO:0000256" key="1">
    <source>
        <dbReference type="SAM" id="Coils"/>
    </source>
</evidence>
<keyword evidence="2" id="KW-0812">Transmembrane</keyword>
<keyword evidence="4" id="KW-1185">Reference proteome</keyword>
<organism evidence="3 4">
    <name type="scientific">Oleidesulfovibrio alaskensis (strain ATCC BAA-1058 / DSM 17464 / G20)</name>
    <name type="common">Desulfovibrio alaskensis</name>
    <dbReference type="NCBI Taxonomy" id="207559"/>
    <lineage>
        <taxon>Bacteria</taxon>
        <taxon>Pseudomonadati</taxon>
        <taxon>Thermodesulfobacteriota</taxon>
        <taxon>Desulfovibrionia</taxon>
        <taxon>Desulfovibrionales</taxon>
        <taxon>Desulfovibrionaceae</taxon>
        <taxon>Oleidesulfovibrio</taxon>
    </lineage>
</organism>
<reference evidence="3 4" key="1">
    <citation type="journal article" date="2011" name="J. Bacteriol.">
        <title>Complete genome sequence and updated annotation of Desulfovibrio alaskensis G20.</title>
        <authorList>
            <person name="Hauser L.J."/>
            <person name="Land M.L."/>
            <person name="Brown S.D."/>
            <person name="Larimer F."/>
            <person name="Keller K.L."/>
            <person name="Rapp-Giles B.J."/>
            <person name="Price M.N."/>
            <person name="Lin M."/>
            <person name="Bruce D.C."/>
            <person name="Detter J.C."/>
            <person name="Tapia R."/>
            <person name="Han C.S."/>
            <person name="Goodwin L.A."/>
            <person name="Cheng J.F."/>
            <person name="Pitluck S."/>
            <person name="Copeland A."/>
            <person name="Lucas S."/>
            <person name="Nolan M."/>
            <person name="Lapidus A.L."/>
            <person name="Palumbo A.V."/>
            <person name="Wall J.D."/>
        </authorList>
    </citation>
    <scope>NUCLEOTIDE SEQUENCE [LARGE SCALE GENOMIC DNA]</scope>
    <source>
        <strain evidence="4">ATCC BAA 1058 / DSM 17464 / G20</strain>
    </source>
</reference>
<dbReference type="RefSeq" id="WP_011366524.1">
    <property type="nucleotide sequence ID" value="NC_007519.1"/>
</dbReference>
<proteinExistence type="predicted"/>
<dbReference type="EMBL" id="CP000112">
    <property type="protein sequence ID" value="ABB37188.1"/>
    <property type="molecule type" value="Genomic_DNA"/>
</dbReference>
<feature type="coiled-coil region" evidence="1">
    <location>
        <begin position="29"/>
        <end position="91"/>
    </location>
</feature>
<keyword evidence="2" id="KW-1133">Transmembrane helix</keyword>
<evidence type="ECO:0000313" key="3">
    <source>
        <dbReference type="EMBL" id="ABB37188.1"/>
    </source>
</evidence>
<evidence type="ECO:0008006" key="5">
    <source>
        <dbReference type="Google" id="ProtNLM"/>
    </source>
</evidence>
<evidence type="ECO:0000313" key="4">
    <source>
        <dbReference type="Proteomes" id="UP000002710"/>
    </source>
</evidence>
<evidence type="ECO:0000256" key="2">
    <source>
        <dbReference type="SAM" id="Phobius"/>
    </source>
</evidence>
<gene>
    <name evidence="3" type="ordered locus">Dde_0387</name>
</gene>
<dbReference type="HOGENOM" id="CLU_1851968_0_0_7"/>
<accession>Q316F8</accession>
<dbReference type="STRING" id="207559.Dde_0387"/>
<dbReference type="KEGG" id="dde:Dde_0387"/>
<dbReference type="AlphaFoldDB" id="Q316F8"/>